<sequence>MAFLLHFLTVQFSLPPERQVRYGELAISMQCQKALFGRREFCPFFSSPYFGPSIGEARMLWGKPKKRALLKRDEGRARKGSRHVRHLMWRVFSKHFFILLGLE</sequence>
<dbReference type="AlphaFoldDB" id="A0A8X6TR44"/>
<proteinExistence type="predicted"/>
<keyword evidence="2" id="KW-1185">Reference proteome</keyword>
<comment type="caution">
    <text evidence="1">The sequence shown here is derived from an EMBL/GenBank/DDBJ whole genome shotgun (WGS) entry which is preliminary data.</text>
</comment>
<name>A0A8X6TR44_NEPPI</name>
<dbReference type="EMBL" id="BMAW01062283">
    <property type="protein sequence ID" value="GFT35263.1"/>
    <property type="molecule type" value="Genomic_DNA"/>
</dbReference>
<evidence type="ECO:0000313" key="1">
    <source>
        <dbReference type="EMBL" id="GFT35263.1"/>
    </source>
</evidence>
<dbReference type="Proteomes" id="UP000887013">
    <property type="component" value="Unassembled WGS sequence"/>
</dbReference>
<accession>A0A8X6TR44</accession>
<protein>
    <submittedName>
        <fullName evidence="1">Uncharacterized protein</fullName>
    </submittedName>
</protein>
<dbReference type="OrthoDB" id="10273508at2759"/>
<organism evidence="1 2">
    <name type="scientific">Nephila pilipes</name>
    <name type="common">Giant wood spider</name>
    <name type="synonym">Nephila maculata</name>
    <dbReference type="NCBI Taxonomy" id="299642"/>
    <lineage>
        <taxon>Eukaryota</taxon>
        <taxon>Metazoa</taxon>
        <taxon>Ecdysozoa</taxon>
        <taxon>Arthropoda</taxon>
        <taxon>Chelicerata</taxon>
        <taxon>Arachnida</taxon>
        <taxon>Araneae</taxon>
        <taxon>Araneomorphae</taxon>
        <taxon>Entelegynae</taxon>
        <taxon>Araneoidea</taxon>
        <taxon>Nephilidae</taxon>
        <taxon>Nephila</taxon>
    </lineage>
</organism>
<gene>
    <name evidence="1" type="ORF">NPIL_138281</name>
</gene>
<evidence type="ECO:0000313" key="2">
    <source>
        <dbReference type="Proteomes" id="UP000887013"/>
    </source>
</evidence>
<reference evidence="1" key="1">
    <citation type="submission" date="2020-08" db="EMBL/GenBank/DDBJ databases">
        <title>Multicomponent nature underlies the extraordinary mechanical properties of spider dragline silk.</title>
        <authorList>
            <person name="Kono N."/>
            <person name="Nakamura H."/>
            <person name="Mori M."/>
            <person name="Yoshida Y."/>
            <person name="Ohtoshi R."/>
            <person name="Malay A.D."/>
            <person name="Moran D.A.P."/>
            <person name="Tomita M."/>
            <person name="Numata K."/>
            <person name="Arakawa K."/>
        </authorList>
    </citation>
    <scope>NUCLEOTIDE SEQUENCE</scope>
</reference>